<reference evidence="1 2" key="1">
    <citation type="submission" date="2024-05" db="EMBL/GenBank/DDBJ databases">
        <authorList>
            <person name="De Oliveira J.P."/>
            <person name="Noriler S.A."/>
            <person name="De Oliveira A.G."/>
            <person name="Sipoli D.S."/>
        </authorList>
    </citation>
    <scope>NUCLEOTIDE SEQUENCE [LARGE SCALE GENOMIC DNA]</scope>
    <source>
        <strain evidence="1 2">LABIM192</strain>
    </source>
</reference>
<dbReference type="Proteomes" id="UP001462502">
    <property type="component" value="Unassembled WGS sequence"/>
</dbReference>
<evidence type="ECO:0000313" key="2">
    <source>
        <dbReference type="Proteomes" id="UP001462502"/>
    </source>
</evidence>
<proteinExistence type="predicted"/>
<dbReference type="EMBL" id="JBDXMI010000001">
    <property type="protein sequence ID" value="MEO9385339.1"/>
    <property type="molecule type" value="Genomic_DNA"/>
</dbReference>
<comment type="caution">
    <text evidence="1">The sequence shown here is derived from an EMBL/GenBank/DDBJ whole genome shotgun (WGS) entry which is preliminary data.</text>
</comment>
<dbReference type="RefSeq" id="WP_347936114.1">
    <property type="nucleotide sequence ID" value="NZ_CP158160.1"/>
</dbReference>
<dbReference type="PANTHER" id="PTHR45033">
    <property type="match status" value="1"/>
</dbReference>
<keyword evidence="2" id="KW-1185">Reference proteome</keyword>
<protein>
    <submittedName>
        <fullName evidence="1">Zinc-binding dehydrogenase</fullName>
    </submittedName>
</protein>
<dbReference type="Pfam" id="PF13602">
    <property type="entry name" value="ADH_zinc_N_2"/>
    <property type="match status" value="1"/>
</dbReference>
<dbReference type="InterPro" id="IPR052711">
    <property type="entry name" value="Zinc_ADH-like"/>
</dbReference>
<dbReference type="PANTHER" id="PTHR45033:SF2">
    <property type="entry name" value="ZINC-TYPE ALCOHOL DEHYDROGENASE-LIKE PROTEIN C1773.06C"/>
    <property type="match status" value="1"/>
</dbReference>
<gene>
    <name evidence="1" type="ORF">ABI908_14675</name>
</gene>
<dbReference type="Gene3D" id="3.40.50.720">
    <property type="entry name" value="NAD(P)-binding Rossmann-like Domain"/>
    <property type="match status" value="1"/>
</dbReference>
<organism evidence="1 2">
    <name type="scientific">Chromobacterium phragmitis</name>
    <dbReference type="NCBI Taxonomy" id="2202141"/>
    <lineage>
        <taxon>Bacteria</taxon>
        <taxon>Pseudomonadati</taxon>
        <taxon>Pseudomonadota</taxon>
        <taxon>Betaproteobacteria</taxon>
        <taxon>Neisseriales</taxon>
        <taxon>Chromobacteriaceae</taxon>
        <taxon>Chromobacterium</taxon>
    </lineage>
</organism>
<name>A0ABV0IVN7_9NEIS</name>
<accession>A0ABV0IVN7</accession>
<evidence type="ECO:0000313" key="1">
    <source>
        <dbReference type="EMBL" id="MEO9385339.1"/>
    </source>
</evidence>
<sequence>MRQSSIGFLANGSAELDFMRYFLSGATLRRIAVGHREGMEAMLRAIARHQLRPVVDRVFPFGDARAAWEHFLARRHFGKVAISH</sequence>
<dbReference type="Gene3D" id="3.90.180.10">
    <property type="entry name" value="Medium-chain alcohol dehydrogenases, catalytic domain"/>
    <property type="match status" value="1"/>
</dbReference>